<evidence type="ECO:0000313" key="2">
    <source>
        <dbReference type="Proteomes" id="UP001227268"/>
    </source>
</evidence>
<comment type="caution">
    <text evidence="1">The sequence shown here is derived from an EMBL/GenBank/DDBJ whole genome shotgun (WGS) entry which is preliminary data.</text>
</comment>
<dbReference type="Proteomes" id="UP001227268">
    <property type="component" value="Unassembled WGS sequence"/>
</dbReference>
<protein>
    <submittedName>
        <fullName evidence="1">Uncharacterized protein</fullName>
    </submittedName>
</protein>
<organism evidence="1 2">
    <name type="scientific">Naganishia friedmannii</name>
    <dbReference type="NCBI Taxonomy" id="89922"/>
    <lineage>
        <taxon>Eukaryota</taxon>
        <taxon>Fungi</taxon>
        <taxon>Dikarya</taxon>
        <taxon>Basidiomycota</taxon>
        <taxon>Agaricomycotina</taxon>
        <taxon>Tremellomycetes</taxon>
        <taxon>Filobasidiales</taxon>
        <taxon>Filobasidiaceae</taxon>
        <taxon>Naganishia</taxon>
    </lineage>
</organism>
<reference evidence="1" key="1">
    <citation type="submission" date="2023-04" db="EMBL/GenBank/DDBJ databases">
        <title>Draft Genome sequencing of Naganishia species isolated from polar environments using Oxford Nanopore Technology.</title>
        <authorList>
            <person name="Leo P."/>
            <person name="Venkateswaran K."/>
        </authorList>
    </citation>
    <scope>NUCLEOTIDE SEQUENCE</scope>
    <source>
        <strain evidence="1">MNA-CCFEE 5423</strain>
    </source>
</reference>
<sequence>MNRLRRLVPTYARIPIRPRRLRPLSIPVPVQRTISTSHTPWSRPHLVFPATPTKDQSYATQLLPLPDPPVQPAAKALLVLYVPYESTKWPSHLEIEDDLVDRLGKVVALNGVRLVVAYDGGSTEGIEQVYRAKLLVPGGLVESFPSITQSTLTTSDFLGTLASVSTKPTSQTPYTEILVCTHGARDCRCSDIGGDLVLALRAEVERRGEVLLPSGEEAEREENTSGVPRWKITECAHVGGHKWAANAISIPSLTFLSNLRPSHAPLLIDHLVNPEDAELKRQLWKEHFRGVIGQRVEEQVTSWETGIANPAAETESMVDTDSSPAPPPERTPLVVRFTTHDGATHDVRGYEGESLMEIAKREGLGAVEGTCGGHCECATCHMYIPYKLIDPPYTGLVPDLTDAEEDMLDYALGVREEESRLGCRIAVNEGLSEWSLGGKGVELPQY</sequence>
<proteinExistence type="predicted"/>
<gene>
    <name evidence="1" type="ORF">QFC21_004413</name>
</gene>
<accession>A0ACC2VI51</accession>
<keyword evidence="2" id="KW-1185">Reference proteome</keyword>
<name>A0ACC2VI51_9TREE</name>
<dbReference type="EMBL" id="JASBWT010000014">
    <property type="protein sequence ID" value="KAJ9098765.1"/>
    <property type="molecule type" value="Genomic_DNA"/>
</dbReference>
<evidence type="ECO:0000313" key="1">
    <source>
        <dbReference type="EMBL" id="KAJ9098765.1"/>
    </source>
</evidence>